<dbReference type="EMBL" id="PYBW01000213">
    <property type="protein sequence ID" value="PYC65344.1"/>
    <property type="molecule type" value="Genomic_DNA"/>
</dbReference>
<evidence type="ECO:0000313" key="3">
    <source>
        <dbReference type="Proteomes" id="UP000248039"/>
    </source>
</evidence>
<accession>A0A2V4MZC4</accession>
<evidence type="ECO:0000313" key="2">
    <source>
        <dbReference type="EMBL" id="PYC65344.1"/>
    </source>
</evidence>
<name>A0A2V4MZC4_9ACTN</name>
<dbReference type="Proteomes" id="UP000248039">
    <property type="component" value="Unassembled WGS sequence"/>
</dbReference>
<feature type="compositionally biased region" description="Polar residues" evidence="1">
    <location>
        <begin position="15"/>
        <end position="34"/>
    </location>
</feature>
<sequence>MSGTLSAADEAKLNASSAQSSLSPTAGSRTNATAAPTRKGAVANPADYWSETAFEKNSYVDPLDITIVSLAPNISWTANGSTITSYSNAYAVPYAFQYDGWSSSGVSFSWNGCVNCENLQLNSSDTWRNTDFEAVIVATMGAAGYAACGFNSDPAVFQLSPFIRAGNNGSFAWGYNSPSGAAGGCSNLVHFRENHGFGNGS</sequence>
<keyword evidence="3" id="KW-1185">Reference proteome</keyword>
<proteinExistence type="predicted"/>
<protein>
    <submittedName>
        <fullName evidence="2">Uncharacterized protein</fullName>
    </submittedName>
</protein>
<comment type="caution">
    <text evidence="2">The sequence shown here is derived from an EMBL/GenBank/DDBJ whole genome shotgun (WGS) entry which is preliminary data.</text>
</comment>
<evidence type="ECO:0000256" key="1">
    <source>
        <dbReference type="SAM" id="MobiDB-lite"/>
    </source>
</evidence>
<gene>
    <name evidence="2" type="ORF">C7C46_32650</name>
</gene>
<feature type="region of interest" description="Disordered" evidence="1">
    <location>
        <begin position="15"/>
        <end position="38"/>
    </location>
</feature>
<dbReference type="AlphaFoldDB" id="A0A2V4MZC4"/>
<reference evidence="2 3" key="1">
    <citation type="submission" date="2018-03" db="EMBL/GenBank/DDBJ databases">
        <title>Bioinformatic expansion and discovery of thiopeptide antibiotics.</title>
        <authorList>
            <person name="Schwalen C.J."/>
            <person name="Hudson G.A."/>
            <person name="Mitchell D.A."/>
        </authorList>
    </citation>
    <scope>NUCLEOTIDE SEQUENCE [LARGE SCALE GENOMIC DNA]</scope>
    <source>
        <strain evidence="2 3">ATCC 21389</strain>
    </source>
</reference>
<organism evidence="2 3">
    <name type="scientific">Streptomyces tateyamensis</name>
    <dbReference type="NCBI Taxonomy" id="565073"/>
    <lineage>
        <taxon>Bacteria</taxon>
        <taxon>Bacillati</taxon>
        <taxon>Actinomycetota</taxon>
        <taxon>Actinomycetes</taxon>
        <taxon>Kitasatosporales</taxon>
        <taxon>Streptomycetaceae</taxon>
        <taxon>Streptomyces</taxon>
    </lineage>
</organism>